<reference evidence="4" key="3">
    <citation type="journal article" date="2021" name="Viruses">
        <title>Characterization of Novel Rhabdoviruses in Chinese Bats.</title>
        <authorList>
            <person name="Luo D.-S."/>
            <person name="Li B."/>
            <person name="Shen X.-R."/>
            <person name="Jiang R.-D."/>
            <person name="Zhu Y."/>
            <person name="Wu J."/>
            <person name="Fan Y."/>
            <person name="Bourhy H."/>
            <person name="Hu B."/>
            <person name="Ge X.-Y."/>
            <person name="Shi Z.-L."/>
            <person name="Dacheux L."/>
        </authorList>
    </citation>
    <scope>NUCLEOTIDE SEQUENCE</scope>
    <source>
        <strain evidence="3">D170001</strain>
        <strain evidence="4">D170022</strain>
    </source>
</reference>
<reference evidence="4" key="1">
    <citation type="submission" date="2019-10" db="EMBL/GenBank/DDBJ databases">
        <authorList>
            <person name="Luo D."/>
            <person name="Dacheux L."/>
            <person name="Bourhy H."/>
            <person name="Shi Z."/>
            <person name="Zhu Y."/>
            <person name="Li B."/>
            <person name="Shen X."/>
            <person name="Zohaib A."/>
            <person name="Fan Y."/>
            <person name="Jiang R."/>
        </authorList>
    </citation>
    <scope>NUCLEOTIDE SEQUENCE</scope>
    <source>
        <strain evidence="2">1017</strain>
        <strain evidence="3">D170001</strain>
        <strain evidence="4">D170022</strain>
    </source>
</reference>
<dbReference type="KEGG" id="vg:80538900"/>
<dbReference type="RefSeq" id="YP_010800321.1">
    <property type="nucleotide sequence ID" value="NC_076842.1"/>
</dbReference>
<evidence type="ECO:0000313" key="5">
    <source>
        <dbReference type="Proteomes" id="UP000830478"/>
    </source>
</evidence>
<evidence type="ECO:0000313" key="3">
    <source>
        <dbReference type="EMBL" id="QIQ19226.1"/>
    </source>
</evidence>
<dbReference type="GeneID" id="80538900"/>
<feature type="region of interest" description="Disordered" evidence="1">
    <location>
        <begin position="48"/>
        <end position="69"/>
    </location>
</feature>
<evidence type="ECO:0000313" key="4">
    <source>
        <dbReference type="EMBL" id="QIQ19231.1"/>
    </source>
</evidence>
<protein>
    <submittedName>
        <fullName evidence="4">Phosphoprotein</fullName>
    </submittedName>
</protein>
<reference evidence="2" key="2">
    <citation type="journal article" date="2021" name="Viruses">
        <title>Characterization of Novel Rhabdoviruses in Chinese Bats.</title>
        <authorList>
            <person name="Luo D.-S."/>
            <person name="Li B."/>
            <person name="Shen X.-R."/>
            <person name="Jiang R.-D."/>
            <person name="Zhu Y."/>
            <person name="Wu J."/>
            <person name="Fan Y."/>
            <person name="Bourhy H."/>
            <person name="Hu B."/>
            <person name="Ge X.-Y."/>
            <person name="Shi Z.-L."/>
            <person name="Dacheux L."/>
        </authorList>
    </citation>
    <scope>NUCLEOTIDE SEQUENCE</scope>
    <source>
        <strain evidence="2">1017</strain>
    </source>
</reference>
<dbReference type="Proteomes" id="UP000830478">
    <property type="component" value="Segment"/>
</dbReference>
<gene>
    <name evidence="4" type="primary">P</name>
</gene>
<organism evidence="4">
    <name type="scientific">Yinshui bat virus</name>
    <dbReference type="NCBI Taxonomy" id="2716754"/>
    <lineage>
        <taxon>Viruses</taxon>
        <taxon>Riboviria</taxon>
        <taxon>Orthornavirae</taxon>
        <taxon>Negarnaviricota</taxon>
        <taxon>Haploviricotina</taxon>
        <taxon>Monjiviricetes</taxon>
        <taxon>Mononegavirales</taxon>
        <taxon>Rhabdoviridae</taxon>
        <taxon>Alpharhabdovirinae</taxon>
        <taxon>Vesiculovirus</taxon>
        <taxon>Vesiculovirus yinshui</taxon>
    </lineage>
</organism>
<accession>A0A7S5S0V9</accession>
<evidence type="ECO:0000313" key="2">
    <source>
        <dbReference type="EMBL" id="QIQ19221.1"/>
    </source>
</evidence>
<keyword evidence="5" id="KW-1185">Reference proteome</keyword>
<name>A0A7S5S0V9_9RHAB</name>
<feature type="compositionally biased region" description="Acidic residues" evidence="1">
    <location>
        <begin position="54"/>
        <end position="64"/>
    </location>
</feature>
<proteinExistence type="predicted"/>
<dbReference type="EMBL" id="MN607596">
    <property type="protein sequence ID" value="QIQ19231.1"/>
    <property type="molecule type" value="Viral_cRNA"/>
</dbReference>
<evidence type="ECO:0000256" key="1">
    <source>
        <dbReference type="SAM" id="MobiDB-lite"/>
    </source>
</evidence>
<sequence length="254" mass="28516">MDLDVEGNEEVHALMAEYPELPAALAEVAAIHAEVNAEEYMDFPSTLPRIDFDSGSEDEGDDAGCPDHPVSFKADWDPKEFKIDFSGCQVPGAKEFTKETLIQLVGWINCKLPAEVGYVRSEMEEVDVMKFVMQKPMCHKKDESTACPTMIDTVEPKASSCQDIKQEEVKKTFEPRNQKIVILSRTNDPPWTGTIVQLAGSWESAYNPKFGPNTSAVDMVVWALMQGKQYNRFAIRYQIEESEFATEDSDDESP</sequence>
<dbReference type="EMBL" id="MN607595">
    <property type="protein sequence ID" value="QIQ19226.1"/>
    <property type="molecule type" value="Viral_cRNA"/>
</dbReference>
<dbReference type="EMBL" id="MN607594">
    <property type="protein sequence ID" value="QIQ19221.1"/>
    <property type="molecule type" value="Viral_cRNA"/>
</dbReference>